<dbReference type="EMBL" id="BMAU01021359">
    <property type="protein sequence ID" value="GFY21929.1"/>
    <property type="molecule type" value="Genomic_DNA"/>
</dbReference>
<sequence length="170" mass="18983">MMDLMSCLRIGRPASRNITHMEKKRPASLHVCYPEVTELFIQHKFYQVKLQHSECEYGTLSLSPCTSLGYTVNGTPPASPTKSLKDYPALPKINSNKRKESDHGFISPSRSQTIKKPNLILNPTFTLETANTLANLNEKDISGTSSSQTITHDNNTAKNTLRLRNSSPHL</sequence>
<protein>
    <submittedName>
        <fullName evidence="2">Uncharacterized protein</fullName>
    </submittedName>
</protein>
<dbReference type="Proteomes" id="UP000887159">
    <property type="component" value="Unassembled WGS sequence"/>
</dbReference>
<feature type="compositionally biased region" description="Polar residues" evidence="1">
    <location>
        <begin position="142"/>
        <end position="170"/>
    </location>
</feature>
<proteinExistence type="predicted"/>
<reference evidence="2" key="1">
    <citation type="submission" date="2020-08" db="EMBL/GenBank/DDBJ databases">
        <title>Multicomponent nature underlies the extraordinary mechanical properties of spider dragline silk.</title>
        <authorList>
            <person name="Kono N."/>
            <person name="Nakamura H."/>
            <person name="Mori M."/>
            <person name="Yoshida Y."/>
            <person name="Ohtoshi R."/>
            <person name="Malay A.D."/>
            <person name="Moran D.A.P."/>
            <person name="Tomita M."/>
            <person name="Numata K."/>
            <person name="Arakawa K."/>
        </authorList>
    </citation>
    <scope>NUCLEOTIDE SEQUENCE</scope>
</reference>
<accession>A0A8X6SXN3</accession>
<evidence type="ECO:0000256" key="1">
    <source>
        <dbReference type="SAM" id="MobiDB-lite"/>
    </source>
</evidence>
<name>A0A8X6SXN3_TRICX</name>
<feature type="region of interest" description="Disordered" evidence="1">
    <location>
        <begin position="76"/>
        <end position="110"/>
    </location>
</feature>
<organism evidence="2 3">
    <name type="scientific">Trichonephila clavipes</name>
    <name type="common">Golden silk orbweaver</name>
    <name type="synonym">Nephila clavipes</name>
    <dbReference type="NCBI Taxonomy" id="2585209"/>
    <lineage>
        <taxon>Eukaryota</taxon>
        <taxon>Metazoa</taxon>
        <taxon>Ecdysozoa</taxon>
        <taxon>Arthropoda</taxon>
        <taxon>Chelicerata</taxon>
        <taxon>Arachnida</taxon>
        <taxon>Araneae</taxon>
        <taxon>Araneomorphae</taxon>
        <taxon>Entelegynae</taxon>
        <taxon>Araneoidea</taxon>
        <taxon>Nephilidae</taxon>
        <taxon>Trichonephila</taxon>
    </lineage>
</organism>
<evidence type="ECO:0000313" key="2">
    <source>
        <dbReference type="EMBL" id="GFY21929.1"/>
    </source>
</evidence>
<evidence type="ECO:0000313" key="3">
    <source>
        <dbReference type="Proteomes" id="UP000887159"/>
    </source>
</evidence>
<comment type="caution">
    <text evidence="2">The sequence shown here is derived from an EMBL/GenBank/DDBJ whole genome shotgun (WGS) entry which is preliminary data.</text>
</comment>
<gene>
    <name evidence="2" type="ORF">TNCV_3295731</name>
</gene>
<dbReference type="AlphaFoldDB" id="A0A8X6SXN3"/>
<keyword evidence="3" id="KW-1185">Reference proteome</keyword>
<feature type="region of interest" description="Disordered" evidence="1">
    <location>
        <begin position="140"/>
        <end position="170"/>
    </location>
</feature>